<dbReference type="InterPro" id="IPR013815">
    <property type="entry name" value="ATP_grasp_subdomain_1"/>
</dbReference>
<evidence type="ECO:0000256" key="6">
    <source>
        <dbReference type="ARBA" id="ARBA00022842"/>
    </source>
</evidence>
<dbReference type="SUPFAM" id="SSF52210">
    <property type="entry name" value="Succinyl-CoA synthetase domains"/>
    <property type="match status" value="1"/>
</dbReference>
<accession>A0A382IGH5</accession>
<evidence type="ECO:0000259" key="7">
    <source>
        <dbReference type="PROSITE" id="PS50975"/>
    </source>
</evidence>
<dbReference type="Gene3D" id="3.40.50.261">
    <property type="entry name" value="Succinyl-CoA synthetase domains"/>
    <property type="match status" value="1"/>
</dbReference>
<dbReference type="GO" id="GO:0005829">
    <property type="term" value="C:cytosol"/>
    <property type="evidence" value="ECO:0007669"/>
    <property type="project" value="TreeGrafter"/>
</dbReference>
<proteinExistence type="inferred from homology"/>
<dbReference type="GO" id="GO:0005524">
    <property type="term" value="F:ATP binding"/>
    <property type="evidence" value="ECO:0007669"/>
    <property type="project" value="InterPro"/>
</dbReference>
<dbReference type="PROSITE" id="PS01217">
    <property type="entry name" value="SUCCINYL_COA_LIG_3"/>
    <property type="match status" value="1"/>
</dbReference>
<dbReference type="PIRSF" id="PIRSF001554">
    <property type="entry name" value="SucCS_beta"/>
    <property type="match status" value="1"/>
</dbReference>
<dbReference type="PANTHER" id="PTHR11815">
    <property type="entry name" value="SUCCINYL-COA SYNTHETASE BETA CHAIN"/>
    <property type="match status" value="1"/>
</dbReference>
<dbReference type="Gene3D" id="3.30.1490.20">
    <property type="entry name" value="ATP-grasp fold, A domain"/>
    <property type="match status" value="1"/>
</dbReference>
<dbReference type="InterPro" id="IPR016102">
    <property type="entry name" value="Succinyl-CoA_synth-like"/>
</dbReference>
<gene>
    <name evidence="8" type="ORF">METZ01_LOCUS251532</name>
</gene>
<dbReference type="AlphaFoldDB" id="A0A382IGH5"/>
<dbReference type="GO" id="GO:0006104">
    <property type="term" value="P:succinyl-CoA metabolic process"/>
    <property type="evidence" value="ECO:0007669"/>
    <property type="project" value="TreeGrafter"/>
</dbReference>
<keyword evidence="2" id="KW-0816">Tricarboxylic acid cycle</keyword>
<feature type="domain" description="ATP-grasp" evidence="7">
    <location>
        <begin position="9"/>
        <end position="230"/>
    </location>
</feature>
<dbReference type="SUPFAM" id="SSF56059">
    <property type="entry name" value="Glutathione synthetase ATP-binding domain-like"/>
    <property type="match status" value="1"/>
</dbReference>
<dbReference type="NCBIfam" id="NF001913">
    <property type="entry name" value="PRK00696.1"/>
    <property type="match status" value="1"/>
</dbReference>
<evidence type="ECO:0000256" key="1">
    <source>
        <dbReference type="ARBA" id="ARBA00001946"/>
    </source>
</evidence>
<organism evidence="8">
    <name type="scientific">marine metagenome</name>
    <dbReference type="NCBI Taxonomy" id="408172"/>
    <lineage>
        <taxon>unclassified sequences</taxon>
        <taxon>metagenomes</taxon>
        <taxon>ecological metagenomes</taxon>
    </lineage>
</organism>
<dbReference type="HAMAP" id="MF_00558">
    <property type="entry name" value="Succ_CoA_beta"/>
    <property type="match status" value="1"/>
</dbReference>
<keyword evidence="3" id="KW-0436">Ligase</keyword>
<dbReference type="GO" id="GO:0046872">
    <property type="term" value="F:metal ion binding"/>
    <property type="evidence" value="ECO:0007669"/>
    <property type="project" value="UniProtKB-KW"/>
</dbReference>
<keyword evidence="6" id="KW-0460">Magnesium</keyword>
<dbReference type="InterPro" id="IPR017866">
    <property type="entry name" value="Succ-CoA_synthase_bsu_CS"/>
</dbReference>
<dbReference type="FunFam" id="3.30.470.20:FF:000002">
    <property type="entry name" value="Succinate--CoA ligase [ADP-forming] subunit beta"/>
    <property type="match status" value="1"/>
</dbReference>
<evidence type="ECO:0000256" key="5">
    <source>
        <dbReference type="ARBA" id="ARBA00022741"/>
    </source>
</evidence>
<dbReference type="Gene3D" id="3.30.470.20">
    <property type="entry name" value="ATP-grasp fold, B domain"/>
    <property type="match status" value="1"/>
</dbReference>
<evidence type="ECO:0000256" key="4">
    <source>
        <dbReference type="ARBA" id="ARBA00022723"/>
    </source>
</evidence>
<dbReference type="GO" id="GO:0042709">
    <property type="term" value="C:succinate-CoA ligase complex"/>
    <property type="evidence" value="ECO:0007669"/>
    <property type="project" value="TreeGrafter"/>
</dbReference>
<dbReference type="InterPro" id="IPR005809">
    <property type="entry name" value="Succ_CoA_ligase-like_bsu"/>
</dbReference>
<evidence type="ECO:0000256" key="2">
    <source>
        <dbReference type="ARBA" id="ARBA00022532"/>
    </source>
</evidence>
<dbReference type="InterPro" id="IPR013650">
    <property type="entry name" value="ATP-grasp_succ-CoA_synth-type"/>
</dbReference>
<dbReference type="GO" id="GO:0004775">
    <property type="term" value="F:succinate-CoA ligase (ADP-forming) activity"/>
    <property type="evidence" value="ECO:0007669"/>
    <property type="project" value="TreeGrafter"/>
</dbReference>
<dbReference type="FunFam" id="3.30.1490.20:FF:000002">
    <property type="entry name" value="Succinate--CoA ligase [ADP-forming] subunit beta"/>
    <property type="match status" value="1"/>
</dbReference>
<dbReference type="EMBL" id="UINC01067221">
    <property type="protein sequence ID" value="SVB98678.1"/>
    <property type="molecule type" value="Genomic_DNA"/>
</dbReference>
<sequence length="382" mass="40351">MKVHEYQAKALMAKFGIPVPKGSVAATPDDAKKVASDLGGNVVVKAQVHAGGRGKAGGVKVVANPEEAAEFTKSILGTQLVTFQTGPDGVPVTSVLVEETMDIVKELYLAMLIEPASRSIVVIASEAGGMDIEEVAATAPEKILRVVVDPTVGLQPFQGRQLAYGMGMAPELVRPTADLMTKLYKLFIDQDCSQAEINPLVVTGDGRVLPVDAKLTIDDDAMFRHKDLVDLRDARQEDPLESMAHDIGVIYVRLDGDVGCLVNGAGLAMATMDVVTNVGAKPANFLDVGGGADEERIRGAVGILLSDPNVKRVLVNIFGGILRCDMLARGLVSAYADKKSTAPLVVRMLGTNAEEGRQVLSESGLDVTIAYTFGEAAEALRV</sequence>
<comment type="cofactor">
    <cofactor evidence="1">
        <name>Mg(2+)</name>
        <dbReference type="ChEBI" id="CHEBI:18420"/>
    </cofactor>
</comment>
<evidence type="ECO:0000313" key="8">
    <source>
        <dbReference type="EMBL" id="SVB98678.1"/>
    </source>
</evidence>
<dbReference type="PROSITE" id="PS50975">
    <property type="entry name" value="ATP_GRASP"/>
    <property type="match status" value="1"/>
</dbReference>
<dbReference type="Pfam" id="PF08442">
    <property type="entry name" value="ATP-grasp_2"/>
    <property type="match status" value="1"/>
</dbReference>
<reference evidence="8" key="1">
    <citation type="submission" date="2018-05" db="EMBL/GenBank/DDBJ databases">
        <authorList>
            <person name="Lanie J.A."/>
            <person name="Ng W.-L."/>
            <person name="Kazmierczak K.M."/>
            <person name="Andrzejewski T.M."/>
            <person name="Davidsen T.M."/>
            <person name="Wayne K.J."/>
            <person name="Tettelin H."/>
            <person name="Glass J.I."/>
            <person name="Rusch D."/>
            <person name="Podicherti R."/>
            <person name="Tsui H.-C.T."/>
            <person name="Winkler M.E."/>
        </authorList>
    </citation>
    <scope>NUCLEOTIDE SEQUENCE</scope>
</reference>
<name>A0A382IGH5_9ZZZZ</name>
<dbReference type="FunFam" id="3.40.50.261:FF:000001">
    <property type="entry name" value="Succinate--CoA ligase [ADP-forming] subunit beta"/>
    <property type="match status" value="1"/>
</dbReference>
<dbReference type="InterPro" id="IPR005811">
    <property type="entry name" value="SUCC_ACL_C"/>
</dbReference>
<dbReference type="InterPro" id="IPR011761">
    <property type="entry name" value="ATP-grasp"/>
</dbReference>
<dbReference type="NCBIfam" id="TIGR01016">
    <property type="entry name" value="sucCoAbeta"/>
    <property type="match status" value="1"/>
</dbReference>
<protein>
    <recommendedName>
        <fullName evidence="7">ATP-grasp domain-containing protein</fullName>
    </recommendedName>
</protein>
<dbReference type="PANTHER" id="PTHR11815:SF10">
    <property type="entry name" value="SUCCINATE--COA LIGASE [GDP-FORMING] SUBUNIT BETA, MITOCHONDRIAL"/>
    <property type="match status" value="1"/>
</dbReference>
<keyword evidence="4" id="KW-0479">Metal-binding</keyword>
<dbReference type="GO" id="GO:0006099">
    <property type="term" value="P:tricarboxylic acid cycle"/>
    <property type="evidence" value="ECO:0007669"/>
    <property type="project" value="UniProtKB-KW"/>
</dbReference>
<evidence type="ECO:0000256" key="3">
    <source>
        <dbReference type="ARBA" id="ARBA00022598"/>
    </source>
</evidence>
<dbReference type="Pfam" id="PF00549">
    <property type="entry name" value="Ligase_CoA"/>
    <property type="match status" value="1"/>
</dbReference>
<keyword evidence="5" id="KW-0547">Nucleotide-binding</keyword>